<feature type="non-terminal residue" evidence="3">
    <location>
        <position position="134"/>
    </location>
</feature>
<comment type="caution">
    <text evidence="3">The sequence shown here is derived from an EMBL/GenBank/DDBJ whole genome shotgun (WGS) entry which is preliminary data.</text>
</comment>
<keyword evidence="2" id="KW-0732">Signal</keyword>
<proteinExistence type="predicted"/>
<dbReference type="AlphaFoldDB" id="A0AAV5STB1"/>
<evidence type="ECO:0000313" key="3">
    <source>
        <dbReference type="EMBL" id="GMS83310.1"/>
    </source>
</evidence>
<gene>
    <name evidence="3" type="ORF">PENTCL1PPCAC_5485</name>
</gene>
<name>A0AAV5STB1_9BILA</name>
<feature type="non-terminal residue" evidence="3">
    <location>
        <position position="1"/>
    </location>
</feature>
<evidence type="ECO:0000313" key="4">
    <source>
        <dbReference type="Proteomes" id="UP001432027"/>
    </source>
</evidence>
<dbReference type="EMBL" id="BTSX01000002">
    <property type="protein sequence ID" value="GMS83310.1"/>
    <property type="molecule type" value="Genomic_DNA"/>
</dbReference>
<protein>
    <submittedName>
        <fullName evidence="3">Uncharacterized protein</fullName>
    </submittedName>
</protein>
<feature type="chain" id="PRO_5043528988" evidence="2">
    <location>
        <begin position="19"/>
        <end position="134"/>
    </location>
</feature>
<evidence type="ECO:0000256" key="1">
    <source>
        <dbReference type="SAM" id="MobiDB-lite"/>
    </source>
</evidence>
<accession>A0AAV5STB1</accession>
<organism evidence="3 4">
    <name type="scientific">Pristionchus entomophagus</name>
    <dbReference type="NCBI Taxonomy" id="358040"/>
    <lineage>
        <taxon>Eukaryota</taxon>
        <taxon>Metazoa</taxon>
        <taxon>Ecdysozoa</taxon>
        <taxon>Nematoda</taxon>
        <taxon>Chromadorea</taxon>
        <taxon>Rhabditida</taxon>
        <taxon>Rhabditina</taxon>
        <taxon>Diplogasteromorpha</taxon>
        <taxon>Diplogasteroidea</taxon>
        <taxon>Neodiplogasteridae</taxon>
        <taxon>Pristionchus</taxon>
    </lineage>
</organism>
<reference evidence="3" key="1">
    <citation type="submission" date="2023-10" db="EMBL/GenBank/DDBJ databases">
        <title>Genome assembly of Pristionchus species.</title>
        <authorList>
            <person name="Yoshida K."/>
            <person name="Sommer R.J."/>
        </authorList>
    </citation>
    <scope>NUCLEOTIDE SEQUENCE</scope>
    <source>
        <strain evidence="3">RS0144</strain>
    </source>
</reference>
<keyword evidence="4" id="KW-1185">Reference proteome</keyword>
<feature type="region of interest" description="Disordered" evidence="1">
    <location>
        <begin position="99"/>
        <end position="134"/>
    </location>
</feature>
<dbReference type="Proteomes" id="UP001432027">
    <property type="component" value="Unassembled WGS sequence"/>
</dbReference>
<evidence type="ECO:0000256" key="2">
    <source>
        <dbReference type="SAM" id="SignalP"/>
    </source>
</evidence>
<sequence length="134" mass="14877">SPFLHILLHLIIRTARNGDDEGVSDWWDVVRIKEIAQKTLLFVVRSVGSEHLSEEEWVEIEEILPTAKPVSIFGCSNADKSGFVVSDDFCAEEETTFDDDDMFGKGLNTNKQADIGPSVKKSGQSEMMGKNGED</sequence>
<feature type="signal peptide" evidence="2">
    <location>
        <begin position="1"/>
        <end position="18"/>
    </location>
</feature>